<evidence type="ECO:0000259" key="5">
    <source>
        <dbReference type="PROSITE" id="PS50977"/>
    </source>
</evidence>
<feature type="DNA-binding region" description="H-T-H motif" evidence="4">
    <location>
        <begin position="33"/>
        <end position="52"/>
    </location>
</feature>
<evidence type="ECO:0000256" key="4">
    <source>
        <dbReference type="PROSITE-ProRule" id="PRU00335"/>
    </source>
</evidence>
<dbReference type="Pfam" id="PF00440">
    <property type="entry name" value="TetR_N"/>
    <property type="match status" value="1"/>
</dbReference>
<organism evidence="6 7">
    <name type="scientific">Brachybacterium sacelli</name>
    <dbReference type="NCBI Taxonomy" id="173364"/>
    <lineage>
        <taxon>Bacteria</taxon>
        <taxon>Bacillati</taxon>
        <taxon>Actinomycetota</taxon>
        <taxon>Actinomycetes</taxon>
        <taxon>Micrococcales</taxon>
        <taxon>Dermabacteraceae</taxon>
        <taxon>Brachybacterium</taxon>
    </lineage>
</organism>
<dbReference type="InterPro" id="IPR001647">
    <property type="entry name" value="HTH_TetR"/>
</dbReference>
<comment type="caution">
    <text evidence="6">The sequence shown here is derived from an EMBL/GenBank/DDBJ whole genome shotgun (WGS) entry which is preliminary data.</text>
</comment>
<feature type="domain" description="HTH tetR-type" evidence="5">
    <location>
        <begin position="12"/>
        <end position="70"/>
    </location>
</feature>
<dbReference type="PROSITE" id="PS50977">
    <property type="entry name" value="HTH_TETR_2"/>
    <property type="match status" value="1"/>
</dbReference>
<gene>
    <name evidence="6" type="ORF">JOF43_003344</name>
</gene>
<dbReference type="Proteomes" id="UP001519290">
    <property type="component" value="Unassembled WGS sequence"/>
</dbReference>
<sequence length="207" mass="21807">MTAPRGRQAEARRNDTLVLDAALDVFSHDPAAAMSAVARRAGVGQATLYRRYPSKDALLVAVAQHALTSIADEACSALSVPDPWDGLAGFLAWYASSGTLRTGGLLGTFDPPEELFEVAHRGNVAMQELVDRAIASHRARADITGADLTLIATMVAGVEAADPDRAATLRRRYVDLALHALASTDAPALAGPAPDAAELEAPWREGR</sequence>
<dbReference type="Gene3D" id="1.10.357.10">
    <property type="entry name" value="Tetracycline Repressor, domain 2"/>
    <property type="match status" value="1"/>
</dbReference>
<protein>
    <submittedName>
        <fullName evidence="6">AcrR family transcriptional regulator</fullName>
    </submittedName>
</protein>
<name>A0ABS4X4G7_9MICO</name>
<keyword evidence="2 4" id="KW-0238">DNA-binding</keyword>
<dbReference type="PANTHER" id="PTHR30055">
    <property type="entry name" value="HTH-TYPE TRANSCRIPTIONAL REGULATOR RUTR"/>
    <property type="match status" value="1"/>
</dbReference>
<evidence type="ECO:0000256" key="1">
    <source>
        <dbReference type="ARBA" id="ARBA00023015"/>
    </source>
</evidence>
<evidence type="ECO:0000313" key="6">
    <source>
        <dbReference type="EMBL" id="MBP2383355.1"/>
    </source>
</evidence>
<keyword evidence="7" id="KW-1185">Reference proteome</keyword>
<dbReference type="SUPFAM" id="SSF46689">
    <property type="entry name" value="Homeodomain-like"/>
    <property type="match status" value="1"/>
</dbReference>
<proteinExistence type="predicted"/>
<keyword evidence="3" id="KW-0804">Transcription</keyword>
<evidence type="ECO:0000313" key="7">
    <source>
        <dbReference type="Proteomes" id="UP001519290"/>
    </source>
</evidence>
<dbReference type="SUPFAM" id="SSF48498">
    <property type="entry name" value="Tetracyclin repressor-like, C-terminal domain"/>
    <property type="match status" value="1"/>
</dbReference>
<dbReference type="InterPro" id="IPR036271">
    <property type="entry name" value="Tet_transcr_reg_TetR-rel_C_sf"/>
</dbReference>
<reference evidence="6 7" key="1">
    <citation type="submission" date="2021-03" db="EMBL/GenBank/DDBJ databases">
        <title>Sequencing the genomes of 1000 actinobacteria strains.</title>
        <authorList>
            <person name="Klenk H.-P."/>
        </authorList>
    </citation>
    <scope>NUCLEOTIDE SEQUENCE [LARGE SCALE GENOMIC DNA]</scope>
    <source>
        <strain evidence="6 7">DSM 14566</strain>
    </source>
</reference>
<dbReference type="InterPro" id="IPR050109">
    <property type="entry name" value="HTH-type_TetR-like_transc_reg"/>
</dbReference>
<evidence type="ECO:0000256" key="3">
    <source>
        <dbReference type="ARBA" id="ARBA00023163"/>
    </source>
</evidence>
<dbReference type="EMBL" id="JAGIOD010000002">
    <property type="protein sequence ID" value="MBP2383355.1"/>
    <property type="molecule type" value="Genomic_DNA"/>
</dbReference>
<dbReference type="InterPro" id="IPR009057">
    <property type="entry name" value="Homeodomain-like_sf"/>
</dbReference>
<dbReference type="PANTHER" id="PTHR30055:SF234">
    <property type="entry name" value="HTH-TYPE TRANSCRIPTIONAL REGULATOR BETI"/>
    <property type="match status" value="1"/>
</dbReference>
<keyword evidence="1" id="KW-0805">Transcription regulation</keyword>
<evidence type="ECO:0000256" key="2">
    <source>
        <dbReference type="ARBA" id="ARBA00023125"/>
    </source>
</evidence>
<dbReference type="RefSeq" id="WP_209904060.1">
    <property type="nucleotide sequence ID" value="NZ_BAAAJW010000012.1"/>
</dbReference>
<accession>A0ABS4X4G7</accession>